<evidence type="ECO:0000313" key="1">
    <source>
        <dbReference type="EMBL" id="RAK24165.1"/>
    </source>
</evidence>
<sequence>MLWDTVAQSNVFLQTPYLTVLEKSAPVNMECFYIGIFENSELIGVSLAQYLDLNKLESFGERDKCFKTIIRNFIFKNFASHTLFLGNNMITGQNGYVFSKEIDFNHISEILLQSADEITLYFKKKGISIHLVSFKDFYDHCSVELKKYRFSNMYEFNTQPNMIFYLDKNWKSLEDYVAALSKKYRDQFKRARKKFDGIQMKNLSYEDVLQNEEKIYDLYHYVAKNAPFNTFFLSKNHFSTLKGQCGNRFQIFGYFLNEELVGFHTLLLNDETLETYFLGYNENIQKENMLYLNMLYNMTEYGIENGFKRIIFGRTALEIKSSIGATPVQMSGFIYHNNKLINKFIGKIFKQLEPELHWQQRHPFK</sequence>
<organism evidence="1 2">
    <name type="scientific">Flavobacterium aquaticum</name>
    <dbReference type="NCBI Taxonomy" id="1236486"/>
    <lineage>
        <taxon>Bacteria</taxon>
        <taxon>Pseudomonadati</taxon>
        <taxon>Bacteroidota</taxon>
        <taxon>Flavobacteriia</taxon>
        <taxon>Flavobacteriales</taxon>
        <taxon>Flavobacteriaceae</taxon>
        <taxon>Flavobacterium</taxon>
    </lineage>
</organism>
<dbReference type="Gene3D" id="3.40.630.30">
    <property type="match status" value="1"/>
</dbReference>
<dbReference type="InterPro" id="IPR016181">
    <property type="entry name" value="Acyl_CoA_acyltransferase"/>
</dbReference>
<dbReference type="SUPFAM" id="SSF55729">
    <property type="entry name" value="Acyl-CoA N-acyltransferases (Nat)"/>
    <property type="match status" value="1"/>
</dbReference>
<dbReference type="AlphaFoldDB" id="A0A327YWV6"/>
<dbReference type="EMBL" id="QLMI01000002">
    <property type="protein sequence ID" value="RAK24165.1"/>
    <property type="molecule type" value="Genomic_DNA"/>
</dbReference>
<evidence type="ECO:0000313" key="2">
    <source>
        <dbReference type="Proteomes" id="UP000249620"/>
    </source>
</evidence>
<reference evidence="1 2" key="1">
    <citation type="submission" date="2018-06" db="EMBL/GenBank/DDBJ databases">
        <title>Genomic Encyclopedia of Type Strains, Phase III (KMG-III): the genomes of soil and plant-associated and newly described type strains.</title>
        <authorList>
            <person name="Whitman W."/>
        </authorList>
    </citation>
    <scope>NUCLEOTIDE SEQUENCE [LARGE SCALE GENOMIC DNA]</scope>
    <source>
        <strain evidence="1 2">CGMCC 1.12398</strain>
    </source>
</reference>
<protein>
    <submittedName>
        <fullName evidence="1">Peptidoglycan biosynthesis/recognition protein</fullName>
    </submittedName>
</protein>
<keyword evidence="2" id="KW-1185">Reference proteome</keyword>
<accession>A0A327YWV6</accession>
<name>A0A327YWV6_9FLAO</name>
<comment type="caution">
    <text evidence="1">The sequence shown here is derived from an EMBL/GenBank/DDBJ whole genome shotgun (WGS) entry which is preliminary data.</text>
</comment>
<dbReference type="InterPro" id="IPR007434">
    <property type="entry name" value="FemAB-like"/>
</dbReference>
<proteinExistence type="predicted"/>
<dbReference type="Proteomes" id="UP000249620">
    <property type="component" value="Unassembled WGS sequence"/>
</dbReference>
<gene>
    <name evidence="1" type="ORF">B0I03_10214</name>
</gene>
<dbReference type="Pfam" id="PF04339">
    <property type="entry name" value="FemAB_like"/>
    <property type="match status" value="1"/>
</dbReference>